<evidence type="ECO:0000256" key="1">
    <source>
        <dbReference type="SAM" id="MobiDB-lite"/>
    </source>
</evidence>
<dbReference type="PANTHER" id="PTHR36048:SF1">
    <property type="entry name" value="RIBOSOME MATURATION FACTOR"/>
    <property type="match status" value="1"/>
</dbReference>
<keyword evidence="3" id="KW-1185">Reference proteome</keyword>
<comment type="caution">
    <text evidence="2">The sequence shown here is derived from an EMBL/GenBank/DDBJ whole genome shotgun (WGS) entry which is preliminary data.</text>
</comment>
<organism evidence="2 3">
    <name type="scientific">Nepenthes gracilis</name>
    <name type="common">Slender pitcher plant</name>
    <dbReference type="NCBI Taxonomy" id="150966"/>
    <lineage>
        <taxon>Eukaryota</taxon>
        <taxon>Viridiplantae</taxon>
        <taxon>Streptophyta</taxon>
        <taxon>Embryophyta</taxon>
        <taxon>Tracheophyta</taxon>
        <taxon>Spermatophyta</taxon>
        <taxon>Magnoliopsida</taxon>
        <taxon>eudicotyledons</taxon>
        <taxon>Gunneridae</taxon>
        <taxon>Pentapetalae</taxon>
        <taxon>Caryophyllales</taxon>
        <taxon>Nepenthaceae</taxon>
        <taxon>Nepenthes</taxon>
    </lineage>
</organism>
<evidence type="ECO:0000313" key="3">
    <source>
        <dbReference type="Proteomes" id="UP001279734"/>
    </source>
</evidence>
<evidence type="ECO:0000313" key="2">
    <source>
        <dbReference type="EMBL" id="GMH22639.1"/>
    </source>
</evidence>
<feature type="region of interest" description="Disordered" evidence="1">
    <location>
        <begin position="142"/>
        <end position="177"/>
    </location>
</feature>
<dbReference type="PANTHER" id="PTHR36048">
    <property type="entry name" value="RIBOSOME MATURATION FACTOR"/>
    <property type="match status" value="1"/>
</dbReference>
<protein>
    <submittedName>
        <fullName evidence="2">Uncharacterized protein</fullName>
    </submittedName>
</protein>
<sequence>MDMTLDDIIKMSKSKTAKSKNQRASNKSRKFFNGAQGKQLRMRQYMDSRSALRQGVLAQRRSNFQGNRFPIASEAARRAAVAPLRNRAFIRGKTTNWNNKPRAVAPLSQKGFAPAANTTKQMPQLQMTKPKTLDSLFANMKEQRTRSTSHPNYGRHRGGGAANQRRLPWGRGQFANN</sequence>
<accession>A0AAD3T5A1</accession>
<dbReference type="Proteomes" id="UP001279734">
    <property type="component" value="Unassembled WGS sequence"/>
</dbReference>
<reference evidence="2" key="1">
    <citation type="submission" date="2023-05" db="EMBL/GenBank/DDBJ databases">
        <title>Nepenthes gracilis genome sequencing.</title>
        <authorList>
            <person name="Fukushima K."/>
        </authorList>
    </citation>
    <scope>NUCLEOTIDE SEQUENCE</scope>
    <source>
        <strain evidence="2">SING2019-196</strain>
    </source>
</reference>
<gene>
    <name evidence="2" type="ORF">Nepgr_024482</name>
</gene>
<dbReference type="EMBL" id="BSYO01000025">
    <property type="protein sequence ID" value="GMH22639.1"/>
    <property type="molecule type" value="Genomic_DNA"/>
</dbReference>
<proteinExistence type="predicted"/>
<name>A0AAD3T5A1_NEPGR</name>
<dbReference type="AlphaFoldDB" id="A0AAD3T5A1"/>